<evidence type="ECO:0000313" key="1">
    <source>
        <dbReference type="EMBL" id="VAW62592.1"/>
    </source>
</evidence>
<reference evidence="1" key="1">
    <citation type="submission" date="2018-06" db="EMBL/GenBank/DDBJ databases">
        <authorList>
            <person name="Zhirakovskaya E."/>
        </authorList>
    </citation>
    <scope>NUCLEOTIDE SEQUENCE</scope>
</reference>
<name>A0A3B0XGQ4_9ZZZZ</name>
<gene>
    <name evidence="1" type="ORF">MNBD_GAMMA11-2735</name>
</gene>
<accession>A0A3B0XGQ4</accession>
<dbReference type="EMBL" id="UOFG01000176">
    <property type="protein sequence ID" value="VAW62592.1"/>
    <property type="molecule type" value="Genomic_DNA"/>
</dbReference>
<proteinExistence type="predicted"/>
<sequence length="145" mass="16656">MKFINPINATCESCQHQDLYPVDNLLSLTATCSKCGEILLHTGLSMNNTLREHRIELWPILFLWEALDVFNIDIDDISDDEFDNMLTINDFIFLAKRSNNQLENIEQRIIEFGILKPIKNTLNPATLALQKIEELANLCNPPIKK</sequence>
<protein>
    <submittedName>
        <fullName evidence="1">Uncharacterized protein</fullName>
    </submittedName>
</protein>
<dbReference type="AlphaFoldDB" id="A0A3B0XGQ4"/>
<organism evidence="1">
    <name type="scientific">hydrothermal vent metagenome</name>
    <dbReference type="NCBI Taxonomy" id="652676"/>
    <lineage>
        <taxon>unclassified sequences</taxon>
        <taxon>metagenomes</taxon>
        <taxon>ecological metagenomes</taxon>
    </lineage>
</organism>